<dbReference type="EMBL" id="WDAG01000011">
    <property type="protein sequence ID" value="KAB6659313.1"/>
    <property type="molecule type" value="Genomic_DNA"/>
</dbReference>
<reference evidence="10 11" key="3">
    <citation type="journal article" date="2019" name="Nat. Med.">
        <title>A library of human gut bacterial isolates paired with longitudinal multiomics data enables mechanistic microbiome research.</title>
        <authorList>
            <person name="Poyet M."/>
            <person name="Groussin M."/>
            <person name="Gibbons S.M."/>
            <person name="Avila-Pacheco J."/>
            <person name="Jiang X."/>
            <person name="Kearney S.M."/>
            <person name="Perrotta A.R."/>
            <person name="Berdy B."/>
            <person name="Zhao S."/>
            <person name="Lieberman T.D."/>
            <person name="Swanson P.K."/>
            <person name="Smith M."/>
            <person name="Roesemann S."/>
            <person name="Alexander J.E."/>
            <person name="Rich S.A."/>
            <person name="Livny J."/>
            <person name="Vlamakis H."/>
            <person name="Clish C."/>
            <person name="Bullock K."/>
            <person name="Deik A."/>
            <person name="Scott J."/>
            <person name="Pierce K.A."/>
            <person name="Xavier R.J."/>
            <person name="Alm E.J."/>
        </authorList>
    </citation>
    <scope>NUCLEOTIDE SEQUENCE [LARGE SCALE GENOMIC DNA]</scope>
    <source>
        <strain evidence="5 10">BIOML-A82</strain>
        <strain evidence="4 11">BIOML-A85</strain>
        <strain evidence="3 12">BIOML-A93</strain>
    </source>
</reference>
<dbReference type="SUPFAM" id="SSF53756">
    <property type="entry name" value="UDP-Glycosyltransferase/glycogen phosphorylase"/>
    <property type="match status" value="1"/>
</dbReference>
<dbReference type="Proteomes" id="UP000283713">
    <property type="component" value="Unassembled WGS sequence"/>
</dbReference>
<dbReference type="EMBL" id="WCZV01000008">
    <property type="protein sequence ID" value="KAB6700587.1"/>
    <property type="molecule type" value="Genomic_DNA"/>
</dbReference>
<evidence type="ECO:0000313" key="2">
    <source>
        <dbReference type="EMBL" id="CUO90235.1"/>
    </source>
</evidence>
<dbReference type="InterPro" id="IPR001296">
    <property type="entry name" value="Glyco_trans_1"/>
</dbReference>
<sequence length="370" mass="43152">MRIVFWQNCLSPHQLPYIVHLMDDKRVDEVVVVTEESISDERKKMGWELGCYPQIEKCSIIISPNNDKIRALFNMREADSWHLFSGIHGFPFIFHCFKISLVYNIKRGIVTECPYTYAFGSNNGKPLWLHSIRFFLQDYKYAKYIDKVFAMGNRATKYFKSVYSKWNVYPFMYCTQPKEKNNLITNQTATTKFLFVGSLSYRKSPKIISSSLVSCIKNNSKFDCHVTYVGDGNRRIDLENYIIKNNLKSYVTLTGFQPQTEIPTWMSKNDILILPSIHDGWGAVVNEALQTGMYVICSNTCGAADLLKDERIGKVFHVNNEQQLSEIMQWCHDNIDTIRHDRFFRQQWADKHISGRVLAKYMINCLIENK</sequence>
<dbReference type="GO" id="GO:0016757">
    <property type="term" value="F:glycosyltransferase activity"/>
    <property type="evidence" value="ECO:0007669"/>
    <property type="project" value="UniProtKB-KW"/>
</dbReference>
<dbReference type="EC" id="2.4.-.-" evidence="6"/>
<evidence type="ECO:0000313" key="7">
    <source>
        <dbReference type="EMBL" id="RHH78120.1"/>
    </source>
</evidence>
<dbReference type="AlphaFoldDB" id="A0A174IZ64"/>
<gene>
    <name evidence="7" type="ORF">DW193_11970</name>
    <name evidence="2" type="ORF">ERS852457_03027</name>
    <name evidence="5" type="ORF">GAY17_08490</name>
    <name evidence="3" type="ORF">GAZ76_11080</name>
    <name evidence="4" type="ORF">GAZ92_07940</name>
    <name evidence="6" type="ORF">RVH43_11705</name>
</gene>
<dbReference type="Proteomes" id="UP001181239">
    <property type="component" value="Unassembled WGS sequence"/>
</dbReference>
<dbReference type="Proteomes" id="UP000470777">
    <property type="component" value="Unassembled WGS sequence"/>
</dbReference>
<name>A0A174IZ64_PHOVU</name>
<protein>
    <submittedName>
        <fullName evidence="2">Glycosyl transferase group 1</fullName>
    </submittedName>
    <submittedName>
        <fullName evidence="3 7">Glycosyltransferase</fullName>
        <ecNumber evidence="6">2.4.-.-</ecNumber>
    </submittedName>
</protein>
<dbReference type="PANTHER" id="PTHR12526:SF630">
    <property type="entry name" value="GLYCOSYLTRANSFERASE"/>
    <property type="match status" value="1"/>
</dbReference>
<evidence type="ECO:0000313" key="10">
    <source>
        <dbReference type="Proteomes" id="UP000437380"/>
    </source>
</evidence>
<dbReference type="RefSeq" id="WP_005844793.1">
    <property type="nucleotide sequence ID" value="NZ_CAXSNX010000060.1"/>
</dbReference>
<evidence type="ECO:0000259" key="1">
    <source>
        <dbReference type="Pfam" id="PF00534"/>
    </source>
</evidence>
<keyword evidence="2" id="KW-0808">Transferase</keyword>
<reference evidence="7 9" key="2">
    <citation type="submission" date="2018-08" db="EMBL/GenBank/DDBJ databases">
        <title>A genome reference for cultivated species of the human gut microbiota.</title>
        <authorList>
            <person name="Zou Y."/>
            <person name="Xue W."/>
            <person name="Luo G."/>
        </authorList>
    </citation>
    <scope>NUCLEOTIDE SEQUENCE [LARGE SCALE GENOMIC DNA]</scope>
    <source>
        <strain evidence="7 9">AM16-6</strain>
    </source>
</reference>
<dbReference type="EMBL" id="CYZI01000022">
    <property type="protein sequence ID" value="CUO90235.1"/>
    <property type="molecule type" value="Genomic_DNA"/>
</dbReference>
<dbReference type="Pfam" id="PF00534">
    <property type="entry name" value="Glycos_transf_1"/>
    <property type="match status" value="1"/>
</dbReference>
<dbReference type="EMBL" id="QRKA01000016">
    <property type="protein sequence ID" value="RHH78120.1"/>
    <property type="molecule type" value="Genomic_DNA"/>
</dbReference>
<evidence type="ECO:0000313" key="11">
    <source>
        <dbReference type="Proteomes" id="UP000470777"/>
    </source>
</evidence>
<reference evidence="2 8" key="1">
    <citation type="submission" date="2015-09" db="EMBL/GenBank/DDBJ databases">
        <authorList>
            <consortium name="Pathogen Informatics"/>
        </authorList>
    </citation>
    <scope>NUCLEOTIDE SEQUENCE [LARGE SCALE GENOMIC DNA]</scope>
    <source>
        <strain evidence="2 8">2789STDY5834842</strain>
    </source>
</reference>
<reference evidence="6" key="4">
    <citation type="submission" date="2023-10" db="EMBL/GenBank/DDBJ databases">
        <title>Genome of Potential pathogenic bacteria in Crohn's disease.</title>
        <authorList>
            <person name="Rodriguez-Palacios A."/>
        </authorList>
    </citation>
    <scope>NUCLEOTIDE SEQUENCE</scope>
    <source>
        <strain evidence="6">CavFT-hAR11</strain>
    </source>
</reference>
<dbReference type="Proteomes" id="UP000095333">
    <property type="component" value="Unassembled WGS sequence"/>
</dbReference>
<dbReference type="Proteomes" id="UP000437380">
    <property type="component" value="Unassembled WGS sequence"/>
</dbReference>
<evidence type="ECO:0000313" key="12">
    <source>
        <dbReference type="Proteomes" id="UP000470952"/>
    </source>
</evidence>
<keyword evidence="6" id="KW-0328">Glycosyltransferase</keyword>
<dbReference type="Proteomes" id="UP000470952">
    <property type="component" value="Unassembled WGS sequence"/>
</dbReference>
<dbReference type="EMBL" id="WCZY01000008">
    <property type="protein sequence ID" value="KAB6694264.1"/>
    <property type="molecule type" value="Genomic_DNA"/>
</dbReference>
<evidence type="ECO:0000313" key="3">
    <source>
        <dbReference type="EMBL" id="KAB6659313.1"/>
    </source>
</evidence>
<dbReference type="PANTHER" id="PTHR12526">
    <property type="entry name" value="GLYCOSYLTRANSFERASE"/>
    <property type="match status" value="1"/>
</dbReference>
<dbReference type="EMBL" id="JAWDET010000006">
    <property type="protein sequence ID" value="MDU0241261.1"/>
    <property type="molecule type" value="Genomic_DNA"/>
</dbReference>
<evidence type="ECO:0000313" key="4">
    <source>
        <dbReference type="EMBL" id="KAB6694264.1"/>
    </source>
</evidence>
<evidence type="ECO:0000313" key="5">
    <source>
        <dbReference type="EMBL" id="KAB6700587.1"/>
    </source>
</evidence>
<dbReference type="Gene3D" id="3.40.50.2000">
    <property type="entry name" value="Glycogen Phosphorylase B"/>
    <property type="match status" value="2"/>
</dbReference>
<proteinExistence type="predicted"/>
<evidence type="ECO:0000313" key="8">
    <source>
        <dbReference type="Proteomes" id="UP000095333"/>
    </source>
</evidence>
<accession>A0A174IZ64</accession>
<organism evidence="2 8">
    <name type="scientific">Phocaeicola vulgatus</name>
    <name type="common">Bacteroides vulgatus</name>
    <dbReference type="NCBI Taxonomy" id="821"/>
    <lineage>
        <taxon>Bacteria</taxon>
        <taxon>Pseudomonadati</taxon>
        <taxon>Bacteroidota</taxon>
        <taxon>Bacteroidia</taxon>
        <taxon>Bacteroidales</taxon>
        <taxon>Bacteroidaceae</taxon>
        <taxon>Phocaeicola</taxon>
    </lineage>
</organism>
<feature type="domain" description="Glycosyl transferase family 1" evidence="1">
    <location>
        <begin position="190"/>
        <end position="330"/>
    </location>
</feature>
<evidence type="ECO:0000313" key="6">
    <source>
        <dbReference type="EMBL" id="MDU0241261.1"/>
    </source>
</evidence>
<evidence type="ECO:0000313" key="9">
    <source>
        <dbReference type="Proteomes" id="UP000283713"/>
    </source>
</evidence>